<accession>A0ACC1IY27</accession>
<keyword evidence="2" id="KW-1185">Reference proteome</keyword>
<protein>
    <submittedName>
        <fullName evidence="1">Uncharacterized protein</fullName>
    </submittedName>
</protein>
<gene>
    <name evidence="1" type="ORF">FBU59_007078</name>
</gene>
<evidence type="ECO:0000313" key="1">
    <source>
        <dbReference type="EMBL" id="KAJ1929047.1"/>
    </source>
</evidence>
<dbReference type="EMBL" id="JANBPW010006565">
    <property type="protein sequence ID" value="KAJ1929047.1"/>
    <property type="molecule type" value="Genomic_DNA"/>
</dbReference>
<evidence type="ECO:0000313" key="2">
    <source>
        <dbReference type="Proteomes" id="UP001150603"/>
    </source>
</evidence>
<organism evidence="1 2">
    <name type="scientific">Linderina macrospora</name>
    <dbReference type="NCBI Taxonomy" id="4868"/>
    <lineage>
        <taxon>Eukaryota</taxon>
        <taxon>Fungi</taxon>
        <taxon>Fungi incertae sedis</taxon>
        <taxon>Zoopagomycota</taxon>
        <taxon>Kickxellomycotina</taxon>
        <taxon>Kickxellomycetes</taxon>
        <taxon>Kickxellales</taxon>
        <taxon>Kickxellaceae</taxon>
        <taxon>Linderina</taxon>
    </lineage>
</organism>
<reference evidence="1" key="1">
    <citation type="submission" date="2022-07" db="EMBL/GenBank/DDBJ databases">
        <title>Phylogenomic reconstructions and comparative analyses of Kickxellomycotina fungi.</title>
        <authorList>
            <person name="Reynolds N.K."/>
            <person name="Stajich J.E."/>
            <person name="Barry K."/>
            <person name="Grigoriev I.V."/>
            <person name="Crous P."/>
            <person name="Smith M.E."/>
        </authorList>
    </citation>
    <scope>NUCLEOTIDE SEQUENCE</scope>
    <source>
        <strain evidence="1">NRRL 5244</strain>
    </source>
</reference>
<name>A0ACC1IY27_9FUNG</name>
<comment type="caution">
    <text evidence="1">The sequence shown here is derived from an EMBL/GenBank/DDBJ whole genome shotgun (WGS) entry which is preliminary data.</text>
</comment>
<dbReference type="Proteomes" id="UP001150603">
    <property type="component" value="Unassembled WGS sequence"/>
</dbReference>
<proteinExistence type="predicted"/>
<sequence length="181" mass="21014">MMAISGSHAAWWYGRAIKVYFCISILLSALWILKHLYLDTAPNYPLSQFTLGPPSPLYAKAYTEHIYCLSEQNNLGRRARMQELFKYLNLDAELFTGRRVSHMDVWRNIINNNFQHALVVEDDVDFEVDFVERVSRAMEVVRKKKWDILYVGHCSMDEDQGKPRGQNVFKATKPFCTSGLD</sequence>